<dbReference type="SUPFAM" id="SSF81343">
    <property type="entry name" value="Fumarate reductase respiratory complex transmembrane subunits"/>
    <property type="match status" value="1"/>
</dbReference>
<accession>A0A538UDV1</accession>
<dbReference type="Proteomes" id="UP000319771">
    <property type="component" value="Unassembled WGS sequence"/>
</dbReference>
<keyword evidence="1" id="KW-1133">Transmembrane helix</keyword>
<feature type="transmembrane region" description="Helical" evidence="1">
    <location>
        <begin position="14"/>
        <end position="33"/>
    </location>
</feature>
<proteinExistence type="predicted"/>
<dbReference type="GO" id="GO:0016020">
    <property type="term" value="C:membrane"/>
    <property type="evidence" value="ECO:0007669"/>
    <property type="project" value="InterPro"/>
</dbReference>
<feature type="transmembrane region" description="Helical" evidence="1">
    <location>
        <begin position="140"/>
        <end position="162"/>
    </location>
</feature>
<dbReference type="Gene3D" id="1.20.1300.10">
    <property type="entry name" value="Fumarate reductase/succinate dehydrogenase, transmembrane subunit"/>
    <property type="match status" value="1"/>
</dbReference>
<reference evidence="2 3" key="1">
    <citation type="journal article" date="2019" name="Nat. Microbiol.">
        <title>Mediterranean grassland soil C-N compound turnover is dependent on rainfall and depth, and is mediated by genomically divergent microorganisms.</title>
        <authorList>
            <person name="Diamond S."/>
            <person name="Andeer P.F."/>
            <person name="Li Z."/>
            <person name="Crits-Christoph A."/>
            <person name="Burstein D."/>
            <person name="Anantharaman K."/>
            <person name="Lane K.R."/>
            <person name="Thomas B.C."/>
            <person name="Pan C."/>
            <person name="Northen T.R."/>
            <person name="Banfield J.F."/>
        </authorList>
    </citation>
    <scope>NUCLEOTIDE SEQUENCE [LARGE SCALE GENOMIC DNA]</scope>
    <source>
        <strain evidence="2">WS_11</strain>
    </source>
</reference>
<feature type="transmembrane region" description="Helical" evidence="1">
    <location>
        <begin position="54"/>
        <end position="79"/>
    </location>
</feature>
<evidence type="ECO:0000313" key="3">
    <source>
        <dbReference type="Proteomes" id="UP000319771"/>
    </source>
</evidence>
<feature type="transmembrane region" description="Helical" evidence="1">
    <location>
        <begin position="99"/>
        <end position="119"/>
    </location>
</feature>
<evidence type="ECO:0000256" key="1">
    <source>
        <dbReference type="SAM" id="Phobius"/>
    </source>
</evidence>
<comment type="caution">
    <text evidence="2">The sequence shown here is derived from an EMBL/GenBank/DDBJ whole genome shotgun (WGS) entry which is preliminary data.</text>
</comment>
<feature type="transmembrane region" description="Helical" evidence="1">
    <location>
        <begin position="182"/>
        <end position="205"/>
    </location>
</feature>
<name>A0A538UDV1_UNCEI</name>
<dbReference type="AlphaFoldDB" id="A0A538UDV1"/>
<sequence>MRVTDRRYADLKRLQIWTGVLPVGLFVISHLVTNTRAIAGSAAFDRMSAAIDRIPALTGIEIVAIALPMLAHIGLGVALGTTAQAAGDARGYRRPALLFAQRATGFFLVVYVCFHVWGTRLSPDRLAGGVGLFDLMARRLAHPGMLAFHIAGVTGAAFHLGNGLVGLAGPWGLAAGERAERLAARVGLAAFVVLSAIGIVALLAFGHPAFRWLEPHRLVAR</sequence>
<keyword evidence="1" id="KW-0472">Membrane</keyword>
<evidence type="ECO:0000313" key="2">
    <source>
        <dbReference type="EMBL" id="TMQ74074.1"/>
    </source>
</evidence>
<dbReference type="EMBL" id="VBPB01000016">
    <property type="protein sequence ID" value="TMQ74074.1"/>
    <property type="molecule type" value="Genomic_DNA"/>
</dbReference>
<protein>
    <submittedName>
        <fullName evidence="2">Succinate dehydrogenase</fullName>
    </submittedName>
</protein>
<dbReference type="InterPro" id="IPR034804">
    <property type="entry name" value="SQR/QFR_C/D"/>
</dbReference>
<gene>
    <name evidence="2" type="ORF">E6K81_01415</name>
</gene>
<keyword evidence="1" id="KW-0812">Transmembrane</keyword>
<organism evidence="2 3">
    <name type="scientific">Eiseniibacteriota bacterium</name>
    <dbReference type="NCBI Taxonomy" id="2212470"/>
    <lineage>
        <taxon>Bacteria</taxon>
        <taxon>Candidatus Eiseniibacteriota</taxon>
    </lineage>
</organism>